<sequence length="57" mass="6101">MIDGLIAGRLYGSAKQGTGKTGDTYTTAKVKATAGNGETCCAVSLPLRIKPRPRYWR</sequence>
<organism evidence="1 2">
    <name type="scientific">Advenella kashmirensis (strain DSM 17095 / LMG 22695 / WT001)</name>
    <name type="common">Tetrathiobacter kashmirensis</name>
    <dbReference type="NCBI Taxonomy" id="1036672"/>
    <lineage>
        <taxon>Bacteria</taxon>
        <taxon>Pseudomonadati</taxon>
        <taxon>Pseudomonadota</taxon>
        <taxon>Betaproteobacteria</taxon>
        <taxon>Burkholderiales</taxon>
        <taxon>Alcaligenaceae</taxon>
    </lineage>
</organism>
<dbReference type="AlphaFoldDB" id="I3UCX9"/>
<keyword evidence="2" id="KW-1185">Reference proteome</keyword>
<gene>
    <name evidence="1" type="ordered locus">TKWG_13925</name>
</gene>
<dbReference type="Proteomes" id="UP000005267">
    <property type="component" value="Chromosome"/>
</dbReference>
<reference evidence="2" key="2">
    <citation type="journal article" date="2013" name="PLoS ONE">
        <title>Genome implosion elicits host-confinement in Alcaligenaceae: evidence from the comparative genomics of Tetrathiobacter kashmirensis, a pathogen in the making.</title>
        <authorList>
            <person name="Ghosh W."/>
            <person name="Alam M."/>
            <person name="Roy C."/>
            <person name="Pyne P."/>
            <person name="George A."/>
            <person name="Chakraborty R."/>
            <person name="Majumder S."/>
            <person name="Agarwal A."/>
            <person name="Chakraborty S."/>
            <person name="Majumdar S."/>
            <person name="Gupta S.K."/>
        </authorList>
    </citation>
    <scope>NUCLEOTIDE SEQUENCE [LARGE SCALE GENOMIC DNA]</scope>
    <source>
        <strain evidence="2">WT001</strain>
    </source>
</reference>
<dbReference type="EMBL" id="CP003555">
    <property type="protein sequence ID" value="AFK62867.1"/>
    <property type="molecule type" value="Genomic_DNA"/>
</dbReference>
<evidence type="ECO:0000313" key="1">
    <source>
        <dbReference type="EMBL" id="AFK62867.1"/>
    </source>
</evidence>
<proteinExistence type="predicted"/>
<name>I3UCX9_ADVKW</name>
<protein>
    <submittedName>
        <fullName evidence="1">Uncharacterized protein</fullName>
    </submittedName>
</protein>
<accession>I3UCX9</accession>
<reference evidence="1 2" key="1">
    <citation type="journal article" date="2011" name="J. Bacteriol.">
        <title>Whole-genome shotgun sequencing of the sulfur-oxidizing chemoautotroph Tetrathiobacter kashmirensis.</title>
        <authorList>
            <person name="Ghosh W."/>
            <person name="George A."/>
            <person name="Agarwal A."/>
            <person name="Raj P."/>
            <person name="Alam M."/>
            <person name="Pyne P."/>
            <person name="Das Gupta S.K."/>
        </authorList>
    </citation>
    <scope>NUCLEOTIDE SEQUENCE [LARGE SCALE GENOMIC DNA]</scope>
    <source>
        <strain evidence="1 2">WT001</strain>
    </source>
</reference>
<dbReference type="HOGENOM" id="CLU_2986220_0_0_4"/>
<dbReference type="KEGG" id="aka:TKWG_13925"/>
<evidence type="ECO:0000313" key="2">
    <source>
        <dbReference type="Proteomes" id="UP000005267"/>
    </source>
</evidence>